<reference evidence="1 2" key="1">
    <citation type="submission" date="2016-01" db="EMBL/GenBank/DDBJ databases">
        <title>Highly variable Streptococcus oralis are common among viridans streptococci isolated from primates.</title>
        <authorList>
            <person name="Denapaite D."/>
            <person name="Rieger M."/>
            <person name="Koendgen S."/>
            <person name="Brueckner R."/>
            <person name="Ochigava I."/>
            <person name="Kappeler P."/>
            <person name="Maetz-Rensing K."/>
            <person name="Leendertz F."/>
            <person name="Hakenbeck R."/>
        </authorList>
    </citation>
    <scope>NUCLEOTIDE SEQUENCE [LARGE SCALE GENOMIC DNA]</scope>
    <source>
        <strain evidence="1 2">DD28</strain>
    </source>
</reference>
<dbReference type="Proteomes" id="UP000070136">
    <property type="component" value="Unassembled WGS sequence"/>
</dbReference>
<dbReference type="AlphaFoldDB" id="A0A139Q8V8"/>
<dbReference type="EMBL" id="LQOA01000029">
    <property type="protein sequence ID" value="KXT98995.1"/>
    <property type="molecule type" value="Genomic_DNA"/>
</dbReference>
<dbReference type="Pfam" id="PF13479">
    <property type="entry name" value="AAA_24"/>
    <property type="match status" value="1"/>
</dbReference>
<dbReference type="NCBIfam" id="TIGR01618">
    <property type="entry name" value="phage_P_loop"/>
    <property type="match status" value="1"/>
</dbReference>
<proteinExistence type="predicted"/>
<evidence type="ECO:0000313" key="1">
    <source>
        <dbReference type="EMBL" id="KXT98995.1"/>
    </source>
</evidence>
<protein>
    <submittedName>
        <fullName evidence="1">NTP-binding protein</fullName>
    </submittedName>
</protein>
<dbReference type="InterPro" id="IPR006505">
    <property type="entry name" value="Phage_nucleotide-bp"/>
</dbReference>
<name>A0A139Q8V8_STRMT</name>
<organism evidence="1 2">
    <name type="scientific">Streptococcus mitis</name>
    <dbReference type="NCBI Taxonomy" id="28037"/>
    <lineage>
        <taxon>Bacteria</taxon>
        <taxon>Bacillati</taxon>
        <taxon>Bacillota</taxon>
        <taxon>Bacilli</taxon>
        <taxon>Lactobacillales</taxon>
        <taxon>Streptococcaceae</taxon>
        <taxon>Streptococcus</taxon>
        <taxon>Streptococcus mitis group</taxon>
    </lineage>
</organism>
<comment type="caution">
    <text evidence="1">The sequence shown here is derived from an EMBL/GenBank/DDBJ whole genome shotgun (WGS) entry which is preliminary data.</text>
</comment>
<dbReference type="RefSeq" id="WP_061425030.1">
    <property type="nucleotide sequence ID" value="NZ_KQ970262.1"/>
</dbReference>
<dbReference type="InterPro" id="IPR027417">
    <property type="entry name" value="P-loop_NTPase"/>
</dbReference>
<dbReference type="OrthoDB" id="5413799at2"/>
<dbReference type="PATRIC" id="fig|28037.234.peg.934"/>
<gene>
    <name evidence="1" type="ORF">SMIDD28_00896</name>
</gene>
<sequence>MKITKATEITNDDACYLIYGNPGFGKTTTISFIPGKTLVINIDKSAKVLAGNPNIDIADVDTHKIWDEWLTVVKELLQGAGKPYDTIVVDNVSELFRACLANLGRDGKNHRVPTQADYQRVDFTILDSLRALLQLKKRIVFTAWETSDQWSDENGMIYNRAMPDIRSKILNNFLGLTDVVARLVKKTTDDGEEVRGFILQPSASVYAKNRLDDRKGCKVDELFAQRLPEGTDN</sequence>
<dbReference type="SUPFAM" id="SSF52540">
    <property type="entry name" value="P-loop containing nucleoside triphosphate hydrolases"/>
    <property type="match status" value="1"/>
</dbReference>
<accession>A0A139Q8V8</accession>
<evidence type="ECO:0000313" key="2">
    <source>
        <dbReference type="Proteomes" id="UP000070136"/>
    </source>
</evidence>